<evidence type="ECO:0000313" key="2">
    <source>
        <dbReference type="Proteomes" id="UP000214646"/>
    </source>
</evidence>
<reference evidence="2" key="1">
    <citation type="submission" date="2017-06" db="EMBL/GenBank/DDBJ databases">
        <title>Genome analysis of Fimbriiglobus ruber SP5, the first member of the order Planctomycetales with confirmed chitinolytic capability.</title>
        <authorList>
            <person name="Ravin N.V."/>
            <person name="Rakitin A.L."/>
            <person name="Ivanova A.A."/>
            <person name="Beletsky A.V."/>
            <person name="Kulichevskaya I.S."/>
            <person name="Mardanov A.V."/>
            <person name="Dedysh S.N."/>
        </authorList>
    </citation>
    <scope>NUCLEOTIDE SEQUENCE [LARGE SCALE GENOMIC DNA]</scope>
    <source>
        <strain evidence="2">SP5</strain>
    </source>
</reference>
<keyword evidence="2" id="KW-1185">Reference proteome</keyword>
<proteinExistence type="predicted"/>
<dbReference type="AlphaFoldDB" id="A0A225EBC4"/>
<protein>
    <submittedName>
        <fullName evidence="1">Uncharacterized protein</fullName>
    </submittedName>
</protein>
<accession>A0A225EBC4</accession>
<name>A0A225EBC4_9BACT</name>
<comment type="caution">
    <text evidence="1">The sequence shown here is derived from an EMBL/GenBank/DDBJ whole genome shotgun (WGS) entry which is preliminary data.</text>
</comment>
<evidence type="ECO:0000313" key="1">
    <source>
        <dbReference type="EMBL" id="OWK45687.1"/>
    </source>
</evidence>
<gene>
    <name evidence="1" type="ORF">FRUB_02018</name>
</gene>
<dbReference type="EMBL" id="NIDE01000002">
    <property type="protein sequence ID" value="OWK45687.1"/>
    <property type="molecule type" value="Genomic_DNA"/>
</dbReference>
<organism evidence="1 2">
    <name type="scientific">Fimbriiglobus ruber</name>
    <dbReference type="NCBI Taxonomy" id="1908690"/>
    <lineage>
        <taxon>Bacteria</taxon>
        <taxon>Pseudomonadati</taxon>
        <taxon>Planctomycetota</taxon>
        <taxon>Planctomycetia</taxon>
        <taxon>Gemmatales</taxon>
        <taxon>Gemmataceae</taxon>
        <taxon>Fimbriiglobus</taxon>
    </lineage>
</organism>
<sequence>MAHNLNEIPTVALCAVLGGSPLTAVGPWLPRRPWVSTTEYGSGGGGD</sequence>
<dbReference type="Proteomes" id="UP000214646">
    <property type="component" value="Unassembled WGS sequence"/>
</dbReference>
<dbReference type="RefSeq" id="WP_161967290.1">
    <property type="nucleotide sequence ID" value="NZ_NIDE01000002.1"/>
</dbReference>